<evidence type="ECO:0008006" key="3">
    <source>
        <dbReference type="Google" id="ProtNLM"/>
    </source>
</evidence>
<organism evidence="1 2">
    <name type="scientific">Mycobacterium talmoniae</name>
    <dbReference type="NCBI Taxonomy" id="1858794"/>
    <lineage>
        <taxon>Bacteria</taxon>
        <taxon>Bacillati</taxon>
        <taxon>Actinomycetota</taxon>
        <taxon>Actinomycetes</taxon>
        <taxon>Mycobacteriales</taxon>
        <taxon>Mycobacteriaceae</taxon>
        <taxon>Mycobacterium</taxon>
    </lineage>
</organism>
<evidence type="ECO:0000313" key="1">
    <source>
        <dbReference type="EMBL" id="PQM45675.1"/>
    </source>
</evidence>
<comment type="caution">
    <text evidence="1">The sequence shown here is derived from an EMBL/GenBank/DDBJ whole genome shotgun (WGS) entry which is preliminary data.</text>
</comment>
<dbReference type="AlphaFoldDB" id="A0A2S8BGD1"/>
<name>A0A2S8BGD1_9MYCO</name>
<dbReference type="EMBL" id="PPEA01000601">
    <property type="protein sequence ID" value="PQM45675.1"/>
    <property type="molecule type" value="Genomic_DNA"/>
</dbReference>
<dbReference type="InterPro" id="IPR027417">
    <property type="entry name" value="P-loop_NTPase"/>
</dbReference>
<reference evidence="1 2" key="1">
    <citation type="journal article" date="2017" name="Int. J. Syst. Evol. Microbiol.">
        <title>Mycobacterium talmoniae sp. nov., a slowly growing mycobacterium isolated from human respiratory samples.</title>
        <authorList>
            <person name="Davidson R.M."/>
            <person name="DeGroote M.A."/>
            <person name="Marola J.L."/>
            <person name="Buss S."/>
            <person name="Jones V."/>
            <person name="McNeil M.R."/>
            <person name="Freifeld A.G."/>
            <person name="Elaine Epperson L."/>
            <person name="Hasan N.A."/>
            <person name="Jackson M."/>
            <person name="Iwen P.C."/>
            <person name="Salfinger M."/>
            <person name="Strong M."/>
        </authorList>
    </citation>
    <scope>NUCLEOTIDE SEQUENCE [LARGE SCALE GENOMIC DNA]</scope>
    <source>
        <strain evidence="1 2">ATCC BAA-2683</strain>
    </source>
</reference>
<sequence length="510" mass="55291">MQPGVSVADPPLLGRQTPRILWAPPAPTSAADEAIELAADCGLILDPWQQLSLHHALGERPDGKWSAFEVGLCVPRQNGKSAIIEARILAGLLLFGEELITYSAHEFRTAMEIMRRLERLLIASGEKFMPTTSHGQEGFEMGTVKRQGQRVLFQSRTKAAGLGTSGDCIILDEAMWLAPEAIGVLMPTMAARPNPQLWYAGSSVDQEMHPKGHVFSGVRKRGMERSSPRLCYIEWSPDDGDDRADPKVWAKANPAMGLRPGFTVEYVADEFDAMRHTPKMFDVMRLGIGDWPTLADTLLPPIDGETWTGLTDTSPELAGPYPRVIAIDRAPLSKVWSIAGAQRRQDGRAQVEIGFNAKASPTEVIEKLLTIVTEADPAALIIDARSPAAFLKPQLIEAGIEPEMTNLSELAIACEGFLESSLAGQIRHSGQQILTESVAGAVKRDLPGGRFVWEGQPGACITQIMAATLAHYGLLTFGGPVKPAPPPMAAKQEMSLVGAEREFDPLNAPF</sequence>
<gene>
    <name evidence="1" type="ORF">C1Y40_04119</name>
</gene>
<protein>
    <recommendedName>
        <fullName evidence="3">Terminase</fullName>
    </recommendedName>
</protein>
<proteinExistence type="predicted"/>
<evidence type="ECO:0000313" key="2">
    <source>
        <dbReference type="Proteomes" id="UP000238296"/>
    </source>
</evidence>
<accession>A0A2S8BGD1</accession>
<dbReference type="Proteomes" id="UP000238296">
    <property type="component" value="Unassembled WGS sequence"/>
</dbReference>
<dbReference type="Gene3D" id="3.40.50.300">
    <property type="entry name" value="P-loop containing nucleotide triphosphate hydrolases"/>
    <property type="match status" value="1"/>
</dbReference>